<keyword evidence="3" id="KW-1185">Reference proteome</keyword>
<name>A0ABD3RVT1_9STRA</name>
<accession>A0ABD3RVT1</accession>
<keyword evidence="1" id="KW-0732">Signal</keyword>
<protein>
    <submittedName>
        <fullName evidence="2">Uncharacterized protein</fullName>
    </submittedName>
</protein>
<gene>
    <name evidence="2" type="ORF">ACHAXA_011073</name>
</gene>
<dbReference type="EMBL" id="JALLPB020000155">
    <property type="protein sequence ID" value="KAL3816312.1"/>
    <property type="molecule type" value="Genomic_DNA"/>
</dbReference>
<dbReference type="AlphaFoldDB" id="A0ABD3RVT1"/>
<reference evidence="2 3" key="1">
    <citation type="submission" date="2024-10" db="EMBL/GenBank/DDBJ databases">
        <title>Updated reference genomes for cyclostephanoid diatoms.</title>
        <authorList>
            <person name="Roberts W.R."/>
            <person name="Alverson A.J."/>
        </authorList>
    </citation>
    <scope>NUCLEOTIDE SEQUENCE [LARGE SCALE GENOMIC DNA]</scope>
    <source>
        <strain evidence="2 3">AJA228-03</strain>
    </source>
</reference>
<evidence type="ECO:0000313" key="3">
    <source>
        <dbReference type="Proteomes" id="UP001530377"/>
    </source>
</evidence>
<evidence type="ECO:0000256" key="1">
    <source>
        <dbReference type="SAM" id="SignalP"/>
    </source>
</evidence>
<feature type="signal peptide" evidence="1">
    <location>
        <begin position="1"/>
        <end position="19"/>
    </location>
</feature>
<comment type="caution">
    <text evidence="2">The sequence shown here is derived from an EMBL/GenBank/DDBJ whole genome shotgun (WGS) entry which is preliminary data.</text>
</comment>
<dbReference type="Proteomes" id="UP001530377">
    <property type="component" value="Unassembled WGS sequence"/>
</dbReference>
<sequence>MNSVLSALGLILAILVADARLFNAPKRLRVGANEEESGIQYYRLRMDENRFLQPDLSMSMSGACASLNEKQCKREETCSWEGSACTQGESSFPTYSPTMDQALIPEITAAEMSMTMPTYSPTKSFPTYSPTELAAEKPMSASGCGLHLKKKPCVKAGMCVWDGSFCSHQKRKLRAN</sequence>
<feature type="chain" id="PRO_5044854175" evidence="1">
    <location>
        <begin position="20"/>
        <end position="176"/>
    </location>
</feature>
<evidence type="ECO:0000313" key="2">
    <source>
        <dbReference type="EMBL" id="KAL3816312.1"/>
    </source>
</evidence>
<organism evidence="2 3">
    <name type="scientific">Cyclostephanos tholiformis</name>
    <dbReference type="NCBI Taxonomy" id="382380"/>
    <lineage>
        <taxon>Eukaryota</taxon>
        <taxon>Sar</taxon>
        <taxon>Stramenopiles</taxon>
        <taxon>Ochrophyta</taxon>
        <taxon>Bacillariophyta</taxon>
        <taxon>Coscinodiscophyceae</taxon>
        <taxon>Thalassiosirophycidae</taxon>
        <taxon>Stephanodiscales</taxon>
        <taxon>Stephanodiscaceae</taxon>
        <taxon>Cyclostephanos</taxon>
    </lineage>
</organism>
<proteinExistence type="predicted"/>